<keyword evidence="4" id="KW-1185">Reference proteome</keyword>
<gene>
    <name evidence="3 5" type="ORF">BDZ99DRAFT_523821</name>
</gene>
<dbReference type="SMART" id="SM00558">
    <property type="entry name" value="JmjC"/>
    <property type="match status" value="1"/>
</dbReference>
<feature type="compositionally biased region" description="Basic residues" evidence="1">
    <location>
        <begin position="381"/>
        <end position="396"/>
    </location>
</feature>
<evidence type="ECO:0000313" key="3">
    <source>
        <dbReference type="EMBL" id="KAF2806369.1"/>
    </source>
</evidence>
<sequence>MPPKRRRTGKPGTLIVRLPDSLSSGPEPLEYLISNLPKERGLESLQDIIDALPNESFSATIAATLRDGDFLSYVEFQKSPERQAVFGTKFLDQPRLTRYYPWTKGMPRDNVSAYTQNVVLADVITTANKLKDDFQNLHLNLHVAGADATTLLTAEVLRGMSKPLRPTPAVLMNIPSPRLHDLYSTPPIFATEKGVLRRTEVTVNIGPYLSFVDLHHDDAHGTQTLTSGRKLWLFFPPTETNLSALCTAYQASFHNTKGSSRGAQGERYLAALSGIYPADNAIQRASTDSPKLSNGIAVIQTANTNMWIPPFCPHAVFTLQSSVLVGREFYLPRTLPLRIEQVELFGAYEKCVSETGRPQVDWVVELVEHIAAVLRLPMKKKKKKMTGTTKKAPKRKRNDDDAGTQGNTNSNVSTSSSLPPPATAQSTRSELEVIFLCWFSQYEKIEKLVQNISSMPGVGKEDRQKMSKAVTSVWREFLRHPEVQAWRACPACGADFRKQNRREHLWKNHLLPCHSEEGWKFWGWFGKVQ</sequence>
<dbReference type="SUPFAM" id="SSF51197">
    <property type="entry name" value="Clavaminate synthase-like"/>
    <property type="match status" value="1"/>
</dbReference>
<dbReference type="GeneID" id="54466736"/>
<accession>A0A6A6YCP4</accession>
<evidence type="ECO:0000313" key="5">
    <source>
        <dbReference type="RefSeq" id="XP_033573333.1"/>
    </source>
</evidence>
<dbReference type="EMBL" id="MU003707">
    <property type="protein sequence ID" value="KAF2806369.1"/>
    <property type="molecule type" value="Genomic_DNA"/>
</dbReference>
<reference evidence="5" key="2">
    <citation type="submission" date="2020-04" db="EMBL/GenBank/DDBJ databases">
        <authorList>
            <consortium name="NCBI Genome Project"/>
        </authorList>
    </citation>
    <scope>NUCLEOTIDE SEQUENCE</scope>
    <source>
        <strain evidence="5">CBS 304.34</strain>
    </source>
</reference>
<dbReference type="RefSeq" id="XP_033573333.1">
    <property type="nucleotide sequence ID" value="XM_033725843.1"/>
</dbReference>
<proteinExistence type="predicted"/>
<name>A0A6A6YCP4_9PEZI</name>
<feature type="compositionally biased region" description="Low complexity" evidence="1">
    <location>
        <begin position="407"/>
        <end position="425"/>
    </location>
</feature>
<dbReference type="InterPro" id="IPR003347">
    <property type="entry name" value="JmjC_dom"/>
</dbReference>
<reference evidence="5" key="3">
    <citation type="submission" date="2025-04" db="UniProtKB">
        <authorList>
            <consortium name="RefSeq"/>
        </authorList>
    </citation>
    <scope>IDENTIFICATION</scope>
    <source>
        <strain evidence="5">CBS 304.34</strain>
    </source>
</reference>
<evidence type="ECO:0000313" key="4">
    <source>
        <dbReference type="Proteomes" id="UP000504636"/>
    </source>
</evidence>
<dbReference type="OrthoDB" id="3790934at2759"/>
<evidence type="ECO:0000256" key="1">
    <source>
        <dbReference type="SAM" id="MobiDB-lite"/>
    </source>
</evidence>
<reference evidence="3 5" key="1">
    <citation type="journal article" date="2020" name="Stud. Mycol.">
        <title>101 Dothideomycetes genomes: a test case for predicting lifestyles and emergence of pathogens.</title>
        <authorList>
            <person name="Haridas S."/>
            <person name="Albert R."/>
            <person name="Binder M."/>
            <person name="Bloem J."/>
            <person name="Labutti K."/>
            <person name="Salamov A."/>
            <person name="Andreopoulos B."/>
            <person name="Baker S."/>
            <person name="Barry K."/>
            <person name="Bills G."/>
            <person name="Bluhm B."/>
            <person name="Cannon C."/>
            <person name="Castanera R."/>
            <person name="Culley D."/>
            <person name="Daum C."/>
            <person name="Ezra D."/>
            <person name="Gonzalez J."/>
            <person name="Henrissat B."/>
            <person name="Kuo A."/>
            <person name="Liang C."/>
            <person name="Lipzen A."/>
            <person name="Lutzoni F."/>
            <person name="Magnuson J."/>
            <person name="Mondo S."/>
            <person name="Nolan M."/>
            <person name="Ohm R."/>
            <person name="Pangilinan J."/>
            <person name="Park H.-J."/>
            <person name="Ramirez L."/>
            <person name="Alfaro M."/>
            <person name="Sun H."/>
            <person name="Tritt A."/>
            <person name="Yoshinaga Y."/>
            <person name="Zwiers L.-H."/>
            <person name="Turgeon B."/>
            <person name="Goodwin S."/>
            <person name="Spatafora J."/>
            <person name="Crous P."/>
            <person name="Grigoriev I."/>
        </authorList>
    </citation>
    <scope>NUCLEOTIDE SEQUENCE</scope>
    <source>
        <strain evidence="3 5">CBS 304.34</strain>
    </source>
</reference>
<feature type="region of interest" description="Disordered" evidence="1">
    <location>
        <begin position="381"/>
        <end position="425"/>
    </location>
</feature>
<evidence type="ECO:0000259" key="2">
    <source>
        <dbReference type="PROSITE" id="PS51184"/>
    </source>
</evidence>
<dbReference type="AlphaFoldDB" id="A0A6A6YCP4"/>
<dbReference type="Gene3D" id="2.60.120.650">
    <property type="entry name" value="Cupin"/>
    <property type="match status" value="1"/>
</dbReference>
<feature type="domain" description="JmjC" evidence="2">
    <location>
        <begin position="174"/>
        <end position="346"/>
    </location>
</feature>
<dbReference type="PROSITE" id="PS51184">
    <property type="entry name" value="JMJC"/>
    <property type="match status" value="1"/>
</dbReference>
<organism evidence="3">
    <name type="scientific">Mytilinidion resinicola</name>
    <dbReference type="NCBI Taxonomy" id="574789"/>
    <lineage>
        <taxon>Eukaryota</taxon>
        <taxon>Fungi</taxon>
        <taxon>Dikarya</taxon>
        <taxon>Ascomycota</taxon>
        <taxon>Pezizomycotina</taxon>
        <taxon>Dothideomycetes</taxon>
        <taxon>Pleosporomycetidae</taxon>
        <taxon>Mytilinidiales</taxon>
        <taxon>Mytilinidiaceae</taxon>
        <taxon>Mytilinidion</taxon>
    </lineage>
</organism>
<protein>
    <recommendedName>
        <fullName evidence="2">JmjC domain-containing protein</fullName>
    </recommendedName>
</protein>
<dbReference type="Proteomes" id="UP000504636">
    <property type="component" value="Unplaced"/>
</dbReference>